<dbReference type="Proteomes" id="UP000433483">
    <property type="component" value="Unassembled WGS sequence"/>
</dbReference>
<protein>
    <submittedName>
        <fullName evidence="9">Uncharacterized protein</fullName>
    </submittedName>
</protein>
<dbReference type="Proteomes" id="UP000429523">
    <property type="component" value="Unassembled WGS sequence"/>
</dbReference>
<evidence type="ECO:0000313" key="9">
    <source>
        <dbReference type="EMBL" id="KAE9219694.1"/>
    </source>
</evidence>
<dbReference type="Proteomes" id="UP000440732">
    <property type="component" value="Unassembled WGS sequence"/>
</dbReference>
<evidence type="ECO:0000313" key="3">
    <source>
        <dbReference type="EMBL" id="KAE9001978.1"/>
    </source>
</evidence>
<evidence type="ECO:0000313" key="13">
    <source>
        <dbReference type="Proteomes" id="UP000433483"/>
    </source>
</evidence>
<evidence type="ECO:0000313" key="16">
    <source>
        <dbReference type="Proteomes" id="UP000440732"/>
    </source>
</evidence>
<feature type="region of interest" description="Disordered" evidence="1">
    <location>
        <begin position="163"/>
        <end position="182"/>
    </location>
</feature>
<gene>
    <name evidence="10" type="ORF">PF001_g21651</name>
    <name evidence="9" type="ORF">PF002_g16115</name>
    <name evidence="8" type="ORF">PF004_g13756</name>
    <name evidence="7" type="ORF">PF005_g20610</name>
    <name evidence="6" type="ORF">PF006_g21661</name>
    <name evidence="5" type="ORF">PF007_g20755</name>
    <name evidence="11" type="ORF">PF008_g14107</name>
    <name evidence="2" type="ORF">PF009_g15862</name>
    <name evidence="4" type="ORF">PF010_g21956</name>
    <name evidence="3" type="ORF">PF011_g13508</name>
</gene>
<sequence length="182" mass="20328">MWNRKPDIHHLRKFGAPAYVHSKVGPSRHKFTDNCRVGFTLRCRENALGCKVYFPTEGSVLFGGQVTVNEQVLYKDRHGPAFEDNIRQRAVDAYPDLTSTGRRDYDLPAVGEREYGAGVLHGGSDDEEALEDDEATVGEVQRVAEAPHASWMSREPSVFNDDIVFTNPVQPSSGKTDVARHK</sequence>
<accession>A0A6A3YJY5</accession>
<evidence type="ECO:0000313" key="5">
    <source>
        <dbReference type="EMBL" id="KAE9086495.1"/>
    </source>
</evidence>
<dbReference type="EMBL" id="QXGC01000850">
    <property type="protein sequence ID" value="KAE9218902.1"/>
    <property type="molecule type" value="Genomic_DNA"/>
</dbReference>
<evidence type="ECO:0000313" key="10">
    <source>
        <dbReference type="EMBL" id="KAE9285979.1"/>
    </source>
</evidence>
<evidence type="ECO:0000313" key="12">
    <source>
        <dbReference type="Proteomes" id="UP000429523"/>
    </source>
</evidence>
<dbReference type="Proteomes" id="UP000488956">
    <property type="component" value="Unassembled WGS sequence"/>
</dbReference>
<keyword evidence="13" id="KW-1185">Reference proteome</keyword>
<dbReference type="EMBL" id="QXGF01000939">
    <property type="protein sequence ID" value="KAE8934152.1"/>
    <property type="molecule type" value="Genomic_DNA"/>
</dbReference>
<evidence type="ECO:0000313" key="4">
    <source>
        <dbReference type="EMBL" id="KAE9081531.1"/>
    </source>
</evidence>
<name>A0A6A3YJY5_9STRA</name>
<dbReference type="EMBL" id="QXGE01001998">
    <property type="protein sequence ID" value="KAE9285979.1"/>
    <property type="molecule type" value="Genomic_DNA"/>
</dbReference>
<proteinExistence type="predicted"/>
<organism evidence="9 15">
    <name type="scientific">Phytophthora fragariae</name>
    <dbReference type="NCBI Taxonomy" id="53985"/>
    <lineage>
        <taxon>Eukaryota</taxon>
        <taxon>Sar</taxon>
        <taxon>Stramenopiles</taxon>
        <taxon>Oomycota</taxon>
        <taxon>Peronosporomycetes</taxon>
        <taxon>Peronosporales</taxon>
        <taxon>Peronosporaceae</taxon>
        <taxon>Phytophthora</taxon>
    </lineage>
</organism>
<evidence type="ECO:0000313" key="2">
    <source>
        <dbReference type="EMBL" id="KAE8934152.1"/>
    </source>
</evidence>
<dbReference type="EMBL" id="QXGA01002023">
    <property type="protein sequence ID" value="KAE9105375.1"/>
    <property type="molecule type" value="Genomic_DNA"/>
</dbReference>
<dbReference type="OrthoDB" id="125238at2759"/>
<dbReference type="Proteomes" id="UP000486351">
    <property type="component" value="Unassembled WGS sequence"/>
</dbReference>
<evidence type="ECO:0000313" key="15">
    <source>
        <dbReference type="Proteomes" id="UP000440367"/>
    </source>
</evidence>
<evidence type="ECO:0000313" key="20">
    <source>
        <dbReference type="Proteomes" id="UP000486351"/>
    </source>
</evidence>
<reference evidence="12 13" key="1">
    <citation type="submission" date="2018-08" db="EMBL/GenBank/DDBJ databases">
        <title>Genomic investigation of the strawberry pathogen Phytophthora fragariae indicates pathogenicity is determined by transcriptional variation in three key races.</title>
        <authorList>
            <person name="Adams T.M."/>
            <person name="Armitage A.D."/>
            <person name="Sobczyk M.K."/>
            <person name="Bates H.J."/>
            <person name="Dunwell J.M."/>
            <person name="Nellist C.F."/>
            <person name="Harrison R.J."/>
        </authorList>
    </citation>
    <scope>NUCLEOTIDE SEQUENCE [LARGE SCALE GENOMIC DNA]</scope>
    <source>
        <strain evidence="10 14">A4</strain>
        <strain evidence="9 15">BC-1</strain>
        <strain evidence="8 19">BC-23</strain>
        <strain evidence="7 13">NOV-27</strain>
        <strain evidence="6 16">NOV-5</strain>
        <strain evidence="5 17">NOV-71</strain>
        <strain evidence="11 20">NOV-77</strain>
        <strain evidence="2 12">NOV-9</strain>
        <strain evidence="4 21">ONT-3</strain>
        <strain evidence="3 18">SCRP245</strain>
    </source>
</reference>
<evidence type="ECO:0000313" key="11">
    <source>
        <dbReference type="EMBL" id="KAE9334154.1"/>
    </source>
</evidence>
<comment type="caution">
    <text evidence="9">The sequence shown here is derived from an EMBL/GenBank/DDBJ whole genome shotgun (WGS) entry which is preliminary data.</text>
</comment>
<dbReference type="Proteomes" id="UP000440367">
    <property type="component" value="Unassembled WGS sequence"/>
</dbReference>
<dbReference type="EMBL" id="QXGB01001685">
    <property type="protein sequence ID" value="KAE9187027.1"/>
    <property type="molecule type" value="Genomic_DNA"/>
</dbReference>
<evidence type="ECO:0000313" key="21">
    <source>
        <dbReference type="Proteomes" id="UP000488956"/>
    </source>
</evidence>
<dbReference type="Proteomes" id="UP000460718">
    <property type="component" value="Unassembled WGS sequence"/>
</dbReference>
<dbReference type="AlphaFoldDB" id="A0A6A3YJY5"/>
<dbReference type="EMBL" id="QXFY01000859">
    <property type="protein sequence ID" value="KAE9334154.1"/>
    <property type="molecule type" value="Genomic_DNA"/>
</dbReference>
<dbReference type="Proteomes" id="UP000476176">
    <property type="component" value="Unassembled WGS sequence"/>
</dbReference>
<evidence type="ECO:0000313" key="8">
    <source>
        <dbReference type="EMBL" id="KAE9218902.1"/>
    </source>
</evidence>
<dbReference type="EMBL" id="QXFW01000836">
    <property type="protein sequence ID" value="KAE9001978.1"/>
    <property type="molecule type" value="Genomic_DNA"/>
</dbReference>
<evidence type="ECO:0000313" key="18">
    <source>
        <dbReference type="Proteomes" id="UP000460718"/>
    </source>
</evidence>
<evidence type="ECO:0000313" key="19">
    <source>
        <dbReference type="Proteomes" id="UP000476176"/>
    </source>
</evidence>
<evidence type="ECO:0000313" key="17">
    <source>
        <dbReference type="Proteomes" id="UP000441208"/>
    </source>
</evidence>
<evidence type="ECO:0000313" key="6">
    <source>
        <dbReference type="EMBL" id="KAE9105375.1"/>
    </source>
</evidence>
<evidence type="ECO:0000313" key="14">
    <source>
        <dbReference type="Proteomes" id="UP000437068"/>
    </source>
</evidence>
<evidence type="ECO:0000313" key="7">
    <source>
        <dbReference type="EMBL" id="KAE9187027.1"/>
    </source>
</evidence>
<dbReference type="EMBL" id="QXFX01002037">
    <property type="protein sequence ID" value="KAE9081531.1"/>
    <property type="molecule type" value="Genomic_DNA"/>
</dbReference>
<dbReference type="EMBL" id="QXFZ01001690">
    <property type="protein sequence ID" value="KAE9086495.1"/>
    <property type="molecule type" value="Genomic_DNA"/>
</dbReference>
<dbReference type="Proteomes" id="UP000437068">
    <property type="component" value="Unassembled WGS sequence"/>
</dbReference>
<evidence type="ECO:0000256" key="1">
    <source>
        <dbReference type="SAM" id="MobiDB-lite"/>
    </source>
</evidence>
<dbReference type="Proteomes" id="UP000441208">
    <property type="component" value="Unassembled WGS sequence"/>
</dbReference>
<dbReference type="EMBL" id="QXGD01000938">
    <property type="protein sequence ID" value="KAE9219694.1"/>
    <property type="molecule type" value="Genomic_DNA"/>
</dbReference>